<dbReference type="SUPFAM" id="SSF103378">
    <property type="entry name" value="2-methylcitrate dehydratase PrpD"/>
    <property type="match status" value="1"/>
</dbReference>
<comment type="caution">
    <text evidence="4">The sequence shown here is derived from an EMBL/GenBank/DDBJ whole genome shotgun (WGS) entry which is preliminary data.</text>
</comment>
<dbReference type="Pfam" id="PF19305">
    <property type="entry name" value="MmgE_PrpD_C"/>
    <property type="match status" value="1"/>
</dbReference>
<evidence type="ECO:0000256" key="1">
    <source>
        <dbReference type="ARBA" id="ARBA00006174"/>
    </source>
</evidence>
<dbReference type="GO" id="GO:0016829">
    <property type="term" value="F:lyase activity"/>
    <property type="evidence" value="ECO:0007669"/>
    <property type="project" value="InterPro"/>
</dbReference>
<dbReference type="InterPro" id="IPR005656">
    <property type="entry name" value="MmgE_PrpD"/>
</dbReference>
<evidence type="ECO:0000313" key="4">
    <source>
        <dbReference type="EMBL" id="CAF9905234.1"/>
    </source>
</evidence>
<name>A0A8H3EHA0_9LECA</name>
<reference evidence="4" key="1">
    <citation type="submission" date="2021-03" db="EMBL/GenBank/DDBJ databases">
        <authorList>
            <person name="Tagirdzhanova G."/>
        </authorList>
    </citation>
    <scope>NUCLEOTIDE SEQUENCE</scope>
</reference>
<comment type="similarity">
    <text evidence="1">Belongs to the PrpD family.</text>
</comment>
<keyword evidence="5" id="KW-1185">Reference proteome</keyword>
<dbReference type="InterPro" id="IPR045336">
    <property type="entry name" value="MmgE_PrpD_N"/>
</dbReference>
<organism evidence="4 5">
    <name type="scientific">Gomphillus americanus</name>
    <dbReference type="NCBI Taxonomy" id="1940652"/>
    <lineage>
        <taxon>Eukaryota</taxon>
        <taxon>Fungi</taxon>
        <taxon>Dikarya</taxon>
        <taxon>Ascomycota</taxon>
        <taxon>Pezizomycotina</taxon>
        <taxon>Lecanoromycetes</taxon>
        <taxon>OSLEUM clade</taxon>
        <taxon>Ostropomycetidae</taxon>
        <taxon>Ostropales</taxon>
        <taxon>Graphidaceae</taxon>
        <taxon>Gomphilloideae</taxon>
        <taxon>Gomphillus</taxon>
    </lineage>
</organism>
<dbReference type="InterPro" id="IPR042183">
    <property type="entry name" value="MmgE/PrpD_sf_1"/>
</dbReference>
<accession>A0A8H3EHA0</accession>
<evidence type="ECO:0000313" key="5">
    <source>
        <dbReference type="Proteomes" id="UP000664169"/>
    </source>
</evidence>
<evidence type="ECO:0000259" key="3">
    <source>
        <dbReference type="Pfam" id="PF19305"/>
    </source>
</evidence>
<dbReference type="OrthoDB" id="10267976at2759"/>
<protein>
    <submittedName>
        <fullName evidence="4">Uncharacterized protein</fullName>
    </submittedName>
</protein>
<dbReference type="InterPro" id="IPR045337">
    <property type="entry name" value="MmgE_PrpD_C"/>
</dbReference>
<dbReference type="EMBL" id="CAJPDQ010000002">
    <property type="protein sequence ID" value="CAF9905234.1"/>
    <property type="molecule type" value="Genomic_DNA"/>
</dbReference>
<dbReference type="PANTHER" id="PTHR16943:SF8">
    <property type="entry name" value="2-METHYLCITRATE DEHYDRATASE"/>
    <property type="match status" value="1"/>
</dbReference>
<dbReference type="Proteomes" id="UP000664169">
    <property type="component" value="Unassembled WGS sequence"/>
</dbReference>
<dbReference type="Gene3D" id="1.10.4100.10">
    <property type="entry name" value="2-methylcitrate dehydratase PrpD"/>
    <property type="match status" value="1"/>
</dbReference>
<dbReference type="Pfam" id="PF03972">
    <property type="entry name" value="MmgE_PrpD_N"/>
    <property type="match status" value="1"/>
</dbReference>
<gene>
    <name evidence="4" type="ORF">GOMPHAMPRED_003086</name>
</gene>
<dbReference type="PANTHER" id="PTHR16943">
    <property type="entry name" value="2-METHYLCITRATE DEHYDRATASE-RELATED"/>
    <property type="match status" value="1"/>
</dbReference>
<evidence type="ECO:0000259" key="2">
    <source>
        <dbReference type="Pfam" id="PF03972"/>
    </source>
</evidence>
<sequence length="480" mass="51660">MIVEAAKPHFTKDLCRWISKFSLKQVPGDIQLRTKYIILDGIACGLVGARLPWSSKATEALFAAESPGSSTIIGWDRKLSPLAAALLNSSFIQGFELDDWHSEAPLHSNSLILPTLFALGQHLKATKGQNTTGKELLSAALVGFEVGPRVGKALWGTHILSTGWHSGAVFGSAASAASASSLLKFSADEVEDALGTACTQACGLMSAQFGSDAKRMQHGFAARNGLLATLLAQRGYSGIKDVFELPYGGFLKQFSAGNGKTPAYLPEELTKDLGEFWQTTNICLKPYSSMAGTHPTVDCIRNIQKECPELEGSGAVRMISKVRIILGKAAFNHGGFDIHRPIATTGAQMSNIFVAATQIVHGSVLPAQFRQNMLENDDVWAVVDKTACEPAEASESFSAQTVEITLTNGRVLKNSVESARGDNPPLANEELAEKYDELVDDVIEKERAERIKAFVLSLDEQENIEELLELLGPGTKNPIS</sequence>
<proteinExistence type="inferred from homology"/>
<feature type="domain" description="MmgE/PrpD N-terminal" evidence="2">
    <location>
        <begin position="13"/>
        <end position="259"/>
    </location>
</feature>
<dbReference type="InterPro" id="IPR036148">
    <property type="entry name" value="MmgE/PrpD_sf"/>
</dbReference>
<feature type="domain" description="MmgE/PrpD C-terminal" evidence="3">
    <location>
        <begin position="287"/>
        <end position="459"/>
    </location>
</feature>
<dbReference type="AlphaFoldDB" id="A0A8H3EHA0"/>